<dbReference type="AlphaFoldDB" id="X0BEE2"/>
<protein>
    <submittedName>
        <fullName evidence="1">Uncharacterized protein</fullName>
    </submittedName>
</protein>
<reference evidence="1 2" key="1">
    <citation type="submission" date="2011-11" db="EMBL/GenBank/DDBJ databases">
        <title>The Genome Sequence of Fusarium oxysporum PHW815.</title>
        <authorList>
            <consortium name="The Broad Institute Genome Sequencing Platform"/>
            <person name="Ma L.-J."/>
            <person name="Gale L.R."/>
            <person name="Schwartz D.C."/>
            <person name="Zhou S."/>
            <person name="Corby-Kistler H."/>
            <person name="Young S.K."/>
            <person name="Zeng Q."/>
            <person name="Gargeya S."/>
            <person name="Fitzgerald M."/>
            <person name="Haas B."/>
            <person name="Abouelleil A."/>
            <person name="Alvarado L."/>
            <person name="Arachchi H.M."/>
            <person name="Berlin A."/>
            <person name="Brown A."/>
            <person name="Chapman S.B."/>
            <person name="Chen Z."/>
            <person name="Dunbar C."/>
            <person name="Freedman E."/>
            <person name="Gearin G."/>
            <person name="Goldberg J."/>
            <person name="Griggs A."/>
            <person name="Gujja S."/>
            <person name="Heiman D."/>
            <person name="Howarth C."/>
            <person name="Larson L."/>
            <person name="Lui A."/>
            <person name="MacDonald P.J.P."/>
            <person name="Montmayeur A."/>
            <person name="Murphy C."/>
            <person name="Neiman D."/>
            <person name="Pearson M."/>
            <person name="Priest M."/>
            <person name="Roberts A."/>
            <person name="Saif S."/>
            <person name="Shea T."/>
            <person name="Shenoy N."/>
            <person name="Sisk P."/>
            <person name="Stolte C."/>
            <person name="Sykes S."/>
            <person name="Wortman J."/>
            <person name="Nusbaum C."/>
            <person name="Birren B."/>
        </authorList>
    </citation>
    <scope>NUCLEOTIDE SEQUENCE [LARGE SCALE GENOMIC DNA]</scope>
    <source>
        <strain evidence="1 2">54005</strain>
    </source>
</reference>
<evidence type="ECO:0000313" key="2">
    <source>
        <dbReference type="Proteomes" id="UP000030663"/>
    </source>
</evidence>
<dbReference type="Proteomes" id="UP000030663">
    <property type="component" value="Unassembled WGS sequence"/>
</dbReference>
<accession>X0BEE2</accession>
<proteinExistence type="predicted"/>
<dbReference type="HOGENOM" id="CLU_3260617_0_0_1"/>
<evidence type="ECO:0000313" key="1">
    <source>
        <dbReference type="EMBL" id="EXK76854.1"/>
    </source>
</evidence>
<name>X0BEE2_FUSOX</name>
<organism evidence="1 2">
    <name type="scientific">Fusarium oxysporum f. sp. raphani 54005</name>
    <dbReference type="NCBI Taxonomy" id="1089458"/>
    <lineage>
        <taxon>Eukaryota</taxon>
        <taxon>Fungi</taxon>
        <taxon>Dikarya</taxon>
        <taxon>Ascomycota</taxon>
        <taxon>Pezizomycotina</taxon>
        <taxon>Sordariomycetes</taxon>
        <taxon>Hypocreomycetidae</taxon>
        <taxon>Hypocreales</taxon>
        <taxon>Nectriaceae</taxon>
        <taxon>Fusarium</taxon>
        <taxon>Fusarium oxysporum species complex</taxon>
    </lineage>
</organism>
<gene>
    <name evidence="1" type="ORF">FOQG_18412</name>
</gene>
<sequence length="42" mass="4650">MRSTRAIPVMNYSRSFILSSLIKGSLIFRSLSRVASTSISSE</sequence>
<dbReference type="EMBL" id="KI979439">
    <property type="protein sequence ID" value="EXK76854.1"/>
    <property type="molecule type" value="Genomic_DNA"/>
</dbReference>
<keyword evidence="2" id="KW-1185">Reference proteome</keyword>